<keyword evidence="2" id="KW-1133">Transmembrane helix</keyword>
<proteinExistence type="predicted"/>
<dbReference type="InterPro" id="IPR011050">
    <property type="entry name" value="Pectin_lyase_fold/virulence"/>
</dbReference>
<feature type="non-terminal residue" evidence="4">
    <location>
        <position position="1"/>
    </location>
</feature>
<keyword evidence="2" id="KW-0812">Transmembrane</keyword>
<evidence type="ECO:0000313" key="4">
    <source>
        <dbReference type="EMBL" id="AYV81807.1"/>
    </source>
</evidence>
<feature type="transmembrane region" description="Helical" evidence="2">
    <location>
        <begin position="707"/>
        <end position="731"/>
    </location>
</feature>
<reference evidence="4" key="1">
    <citation type="submission" date="2018-10" db="EMBL/GenBank/DDBJ databases">
        <title>Hidden diversity of soil giant viruses.</title>
        <authorList>
            <person name="Schulz F."/>
            <person name="Alteio L."/>
            <person name="Goudeau D."/>
            <person name="Ryan E.M."/>
            <person name="Malmstrom R.R."/>
            <person name="Blanchard J."/>
            <person name="Woyke T."/>
        </authorList>
    </citation>
    <scope>NUCLEOTIDE SEQUENCE</scope>
    <source>
        <strain evidence="4">HAV1</strain>
    </source>
</reference>
<evidence type="ECO:0000259" key="3">
    <source>
        <dbReference type="Pfam" id="PF13229"/>
    </source>
</evidence>
<sequence length="736" mass="78922">LQGEGIDITTLMLVDNAITFQNAGFLRSEMQHDIMISHLTINGNKAAQANDDASAYGRYGIYTEGCTSVVFDYVRVTQMTRYGFDPHGHKNAMEWAQNLTITNCISDENGWDGFTIDQTEYITLWNNIARENGRHGFNIVTGSTNGIISNNTATNNGYDLDPDTMGGCGITVQNNFNLGTSHIQILSNLLVNNKRAGICLNQVTDITIMENTIIDSCICMVLVSEEPDLLISNNFCQTRIFLRLTNTTLTNISESNVYVPTAICSINSDPEMSEIFTIGYNLTSLSNWSFSIDIEDPYSAQEIFQLALNTIDDNGGGTLHINPGEYLINGTLVIYSFTYLQGSGMDDTILKLTDGALPFAEGNAGFLRSRLSDMVTISDLTVDGNRLSQCCTSVCQYGRTGLFIEACANFLVQNVRATGFQSTGIDIHGWNNGELWGENAQIVNCIVDSNMHNGMMFQLMDNVTVTGTTVNDNGAHGMLIDNTKHFLAEFNQANDNGYFDTGCGYIISNTPTNYKNLLISNYASNNKKGAICLLDTSAIVVSNVMNDSCICFNFQSVLYNAEISENVCLGNKLISSVPSFAITNSNVYVNHKCSNVSHEGSFACVIAAMNQTSTASSGSSASESSTGSDVSESSTGSDVSESSTAVDGSESSTAVDVSVSSTAVDVSVSSTGSAASSTASTPTGPVQKESINGTYSESSTKTLSKTAVGLISAGSVVVGIGLIAVITYICYKKLKK</sequence>
<gene>
    <name evidence="4" type="ORF">Harvfovirus64_1</name>
</gene>
<protein>
    <recommendedName>
        <fullName evidence="3">Right handed beta helix domain-containing protein</fullName>
    </recommendedName>
</protein>
<dbReference type="Gene3D" id="2.160.20.10">
    <property type="entry name" value="Single-stranded right-handed beta-helix, Pectin lyase-like"/>
    <property type="match status" value="2"/>
</dbReference>
<feature type="domain" description="Right handed beta helix" evidence="3">
    <location>
        <begin position="375"/>
        <end position="543"/>
    </location>
</feature>
<dbReference type="Pfam" id="PF13229">
    <property type="entry name" value="Beta_helix"/>
    <property type="match status" value="2"/>
</dbReference>
<name>A0A3G5A3M1_9VIRU</name>
<feature type="region of interest" description="Disordered" evidence="1">
    <location>
        <begin position="616"/>
        <end position="651"/>
    </location>
</feature>
<evidence type="ECO:0000256" key="2">
    <source>
        <dbReference type="SAM" id="Phobius"/>
    </source>
</evidence>
<organism evidence="4">
    <name type="scientific">Harvfovirus sp</name>
    <dbReference type="NCBI Taxonomy" id="2487768"/>
    <lineage>
        <taxon>Viruses</taxon>
        <taxon>Varidnaviria</taxon>
        <taxon>Bamfordvirae</taxon>
        <taxon>Nucleocytoviricota</taxon>
        <taxon>Megaviricetes</taxon>
        <taxon>Imitervirales</taxon>
        <taxon>Mimiviridae</taxon>
        <taxon>Klosneuvirinae</taxon>
    </lineage>
</organism>
<keyword evidence="2" id="KW-0472">Membrane</keyword>
<feature type="region of interest" description="Disordered" evidence="1">
    <location>
        <begin position="672"/>
        <end position="697"/>
    </location>
</feature>
<feature type="domain" description="Right handed beta helix" evidence="3">
    <location>
        <begin position="34"/>
        <end position="213"/>
    </location>
</feature>
<dbReference type="SUPFAM" id="SSF51126">
    <property type="entry name" value="Pectin lyase-like"/>
    <property type="match status" value="2"/>
</dbReference>
<dbReference type="SMART" id="SM00710">
    <property type="entry name" value="PbH1"/>
    <property type="match status" value="11"/>
</dbReference>
<evidence type="ECO:0000256" key="1">
    <source>
        <dbReference type="SAM" id="MobiDB-lite"/>
    </source>
</evidence>
<feature type="compositionally biased region" description="Low complexity" evidence="1">
    <location>
        <begin position="672"/>
        <end position="686"/>
    </location>
</feature>
<dbReference type="InterPro" id="IPR012334">
    <property type="entry name" value="Pectin_lyas_fold"/>
</dbReference>
<dbReference type="InterPro" id="IPR006626">
    <property type="entry name" value="PbH1"/>
</dbReference>
<dbReference type="EMBL" id="MK072306">
    <property type="protein sequence ID" value="AYV81807.1"/>
    <property type="molecule type" value="Genomic_DNA"/>
</dbReference>
<dbReference type="InterPro" id="IPR039448">
    <property type="entry name" value="Beta_helix"/>
</dbReference>
<accession>A0A3G5A3M1</accession>